<name>A0ACD0P1L2_9BASI</name>
<protein>
    <submittedName>
        <fullName evidence="1">NAD(P)-binding protein</fullName>
    </submittedName>
</protein>
<organism evidence="1 2">
    <name type="scientific">Violaceomyces palustris</name>
    <dbReference type="NCBI Taxonomy" id="1673888"/>
    <lineage>
        <taxon>Eukaryota</taxon>
        <taxon>Fungi</taxon>
        <taxon>Dikarya</taxon>
        <taxon>Basidiomycota</taxon>
        <taxon>Ustilaginomycotina</taxon>
        <taxon>Ustilaginomycetes</taxon>
        <taxon>Violaceomycetales</taxon>
        <taxon>Violaceomycetaceae</taxon>
        <taxon>Violaceomyces</taxon>
    </lineage>
</organism>
<dbReference type="Proteomes" id="UP000245626">
    <property type="component" value="Unassembled WGS sequence"/>
</dbReference>
<proteinExistence type="predicted"/>
<dbReference type="EMBL" id="KZ819804">
    <property type="protein sequence ID" value="PWN51974.1"/>
    <property type="molecule type" value="Genomic_DNA"/>
</dbReference>
<reference evidence="1 2" key="1">
    <citation type="journal article" date="2018" name="Mol. Biol. Evol.">
        <title>Broad Genomic Sampling Reveals a Smut Pathogenic Ancestry of the Fungal Clade Ustilaginomycotina.</title>
        <authorList>
            <person name="Kijpornyongpan T."/>
            <person name="Mondo S.J."/>
            <person name="Barry K."/>
            <person name="Sandor L."/>
            <person name="Lee J."/>
            <person name="Lipzen A."/>
            <person name="Pangilinan J."/>
            <person name="LaButti K."/>
            <person name="Hainaut M."/>
            <person name="Henrissat B."/>
            <person name="Grigoriev I.V."/>
            <person name="Spatafora J.W."/>
            <person name="Aime M.C."/>
        </authorList>
    </citation>
    <scope>NUCLEOTIDE SEQUENCE [LARGE SCALE GENOMIC DNA]</scope>
    <source>
        <strain evidence="1 2">SA 807</strain>
    </source>
</reference>
<evidence type="ECO:0000313" key="1">
    <source>
        <dbReference type="EMBL" id="PWN51974.1"/>
    </source>
</evidence>
<sequence length="179" mass="19441">KKVVITGASQGGIGAETAVALAYGKPSSLVLAGRSTSDIKPTIERIREVDPTVEVVCIDLDLSDQVSVRSAVDQVKSKFEKLDILINNAAVMCVYPYRETKQGIEMQFGTNHVGHFLWTNLLLPLLTRSERGGARIINVSSTGYVLHDVPDDVNFNVSTSEGNLGGGRKVLSEDYFPIY</sequence>
<feature type="non-terminal residue" evidence="1">
    <location>
        <position position="1"/>
    </location>
</feature>
<keyword evidence="2" id="KW-1185">Reference proteome</keyword>
<gene>
    <name evidence="1" type="ORF">IE53DRAFT_312991</name>
</gene>
<accession>A0ACD0P1L2</accession>
<evidence type="ECO:0000313" key="2">
    <source>
        <dbReference type="Proteomes" id="UP000245626"/>
    </source>
</evidence>